<protein>
    <submittedName>
        <fullName evidence="1">Uncharacterized protein</fullName>
    </submittedName>
</protein>
<name>A0A9W4IXY5_9EURO</name>
<sequence length="245" mass="28254">MSANKSSSATMSPWVYPEFQPKGRMLRKWMGCPHRPGCKVAMSTLSFEHINSDAVWFVAWNAQKLTRAWNRRMKHLGLPSEHRDLCDSRSQYRSVQIINSDAHQKDRVQWIGRCGPGVIFIDNIFREPGARAPHISEFTKVAYEIDFHLSSLRYVFVTNILNESTVWCIRHNVYESIVPYQYPSREPRIWSLGSPEFDALLGTDIGKTVASFVLGSFGQGQKHVTRIVTFHTHRLQKLNMRFDIG</sequence>
<proteinExistence type="predicted"/>
<gene>
    <name evidence="1" type="ORF">PSALAMII_LOCUS3557</name>
</gene>
<evidence type="ECO:0000313" key="2">
    <source>
        <dbReference type="Proteomes" id="UP001152592"/>
    </source>
</evidence>
<dbReference type="OrthoDB" id="512662at2759"/>
<accession>A0A9W4IXY5</accession>
<evidence type="ECO:0000313" key="1">
    <source>
        <dbReference type="EMBL" id="CAG8359988.1"/>
    </source>
</evidence>
<reference evidence="1" key="1">
    <citation type="submission" date="2021-07" db="EMBL/GenBank/DDBJ databases">
        <authorList>
            <person name="Branca A.L. A."/>
        </authorList>
    </citation>
    <scope>NUCLEOTIDE SEQUENCE</scope>
</reference>
<dbReference type="AlphaFoldDB" id="A0A9W4IXY5"/>
<dbReference type="Proteomes" id="UP001152592">
    <property type="component" value="Unassembled WGS sequence"/>
</dbReference>
<comment type="caution">
    <text evidence="1">The sequence shown here is derived from an EMBL/GenBank/DDBJ whole genome shotgun (WGS) entry which is preliminary data.</text>
</comment>
<organism evidence="1 2">
    <name type="scientific">Penicillium salamii</name>
    <dbReference type="NCBI Taxonomy" id="1612424"/>
    <lineage>
        <taxon>Eukaryota</taxon>
        <taxon>Fungi</taxon>
        <taxon>Dikarya</taxon>
        <taxon>Ascomycota</taxon>
        <taxon>Pezizomycotina</taxon>
        <taxon>Eurotiomycetes</taxon>
        <taxon>Eurotiomycetidae</taxon>
        <taxon>Eurotiales</taxon>
        <taxon>Aspergillaceae</taxon>
        <taxon>Penicillium</taxon>
    </lineage>
</organism>
<dbReference type="EMBL" id="CAJVPD010000166">
    <property type="protein sequence ID" value="CAG8359988.1"/>
    <property type="molecule type" value="Genomic_DNA"/>
</dbReference>